<feature type="non-terminal residue" evidence="8">
    <location>
        <position position="305"/>
    </location>
</feature>
<keyword evidence="3 6" id="KW-0812">Transmembrane</keyword>
<keyword evidence="4 6" id="KW-1133">Transmembrane helix</keyword>
<dbReference type="PANTHER" id="PTHR30294:SF47">
    <property type="entry name" value="INNER MEMBRANE TRANSPORT PERMEASE YHHJ"/>
    <property type="match status" value="1"/>
</dbReference>
<evidence type="ECO:0000256" key="4">
    <source>
        <dbReference type="ARBA" id="ARBA00022989"/>
    </source>
</evidence>
<evidence type="ECO:0000259" key="7">
    <source>
        <dbReference type="Pfam" id="PF12698"/>
    </source>
</evidence>
<accession>A0A3B1CMF0</accession>
<dbReference type="AlphaFoldDB" id="A0A3B1CMF0"/>
<evidence type="ECO:0000256" key="2">
    <source>
        <dbReference type="ARBA" id="ARBA00022475"/>
    </source>
</evidence>
<feature type="transmembrane region" description="Helical" evidence="6">
    <location>
        <begin position="16"/>
        <end position="34"/>
    </location>
</feature>
<dbReference type="GO" id="GO:0140359">
    <property type="term" value="F:ABC-type transporter activity"/>
    <property type="evidence" value="ECO:0007669"/>
    <property type="project" value="InterPro"/>
</dbReference>
<evidence type="ECO:0000256" key="1">
    <source>
        <dbReference type="ARBA" id="ARBA00004651"/>
    </source>
</evidence>
<feature type="domain" description="ABC-2 type transporter transmembrane" evidence="7">
    <location>
        <begin position="31"/>
        <end position="302"/>
    </location>
</feature>
<feature type="transmembrane region" description="Helical" evidence="6">
    <location>
        <begin position="254"/>
        <end position="278"/>
    </location>
</feature>
<reference evidence="8" key="1">
    <citation type="submission" date="2018-06" db="EMBL/GenBank/DDBJ databases">
        <authorList>
            <person name="Zhirakovskaya E."/>
        </authorList>
    </citation>
    <scope>NUCLEOTIDE SEQUENCE</scope>
</reference>
<feature type="transmembrane region" description="Helical" evidence="6">
    <location>
        <begin position="180"/>
        <end position="197"/>
    </location>
</feature>
<feature type="transmembrane region" description="Helical" evidence="6">
    <location>
        <begin position="285"/>
        <end position="304"/>
    </location>
</feature>
<dbReference type="Pfam" id="PF12698">
    <property type="entry name" value="ABC2_membrane_3"/>
    <property type="match status" value="1"/>
</dbReference>
<comment type="subcellular location">
    <subcellularLocation>
        <location evidence="1">Cell membrane</location>
        <topology evidence="1">Multi-pass membrane protein</topology>
    </subcellularLocation>
</comment>
<evidence type="ECO:0000256" key="5">
    <source>
        <dbReference type="ARBA" id="ARBA00023136"/>
    </source>
</evidence>
<sequence>MWQLLRKELLHMLRDRGLVIFILYAFTLDIYMAAKGFNLIPEMISISVYNEDNSPQSRELTDRIKPPAFRTPRMINSRQEIDRLLNASETVLVLVIPQGFERDLYRGGASVQVLVDGTQSTAAYLSSAYIGSIIERYSAELLRERQRLRDITGLPYVDIKSRIYFNPGARDDIFEGLNEFFMVITLIGMILPAAILIRELEYGTIEQILISPFSIKKLLLMKIIASSAFLLTMIGLSYEFVLRLWLGFPLRGTVFGFLLISLLYGIATTGLSFIIASIARRFSQIGMLTIVFFAPMLLLSGGWVP</sequence>
<protein>
    <recommendedName>
        <fullName evidence="7">ABC-2 type transporter transmembrane domain-containing protein</fullName>
    </recommendedName>
</protein>
<dbReference type="GO" id="GO:0005886">
    <property type="term" value="C:plasma membrane"/>
    <property type="evidence" value="ECO:0007669"/>
    <property type="project" value="UniProtKB-SubCell"/>
</dbReference>
<evidence type="ECO:0000256" key="3">
    <source>
        <dbReference type="ARBA" id="ARBA00022692"/>
    </source>
</evidence>
<dbReference type="Gene3D" id="3.40.1710.10">
    <property type="entry name" value="abc type-2 transporter like domain"/>
    <property type="match status" value="1"/>
</dbReference>
<gene>
    <name evidence="8" type="ORF">MNBD_NITROSPIRAE02-683</name>
</gene>
<keyword evidence="5 6" id="KW-0472">Membrane</keyword>
<dbReference type="PANTHER" id="PTHR30294">
    <property type="entry name" value="MEMBRANE COMPONENT OF ABC TRANSPORTER YHHJ-RELATED"/>
    <property type="match status" value="1"/>
</dbReference>
<dbReference type="EMBL" id="UOGH01000121">
    <property type="protein sequence ID" value="VAX29492.1"/>
    <property type="molecule type" value="Genomic_DNA"/>
</dbReference>
<keyword evidence="2" id="KW-1003">Cell membrane</keyword>
<dbReference type="InterPro" id="IPR013525">
    <property type="entry name" value="ABC2_TM"/>
</dbReference>
<organism evidence="8">
    <name type="scientific">hydrothermal vent metagenome</name>
    <dbReference type="NCBI Taxonomy" id="652676"/>
    <lineage>
        <taxon>unclassified sequences</taxon>
        <taxon>metagenomes</taxon>
        <taxon>ecological metagenomes</taxon>
    </lineage>
</organism>
<proteinExistence type="predicted"/>
<evidence type="ECO:0000313" key="8">
    <source>
        <dbReference type="EMBL" id="VAX29492.1"/>
    </source>
</evidence>
<name>A0A3B1CMF0_9ZZZZ</name>
<dbReference type="InterPro" id="IPR051449">
    <property type="entry name" value="ABC-2_transporter_component"/>
</dbReference>
<feature type="transmembrane region" description="Helical" evidence="6">
    <location>
        <begin position="218"/>
        <end position="242"/>
    </location>
</feature>
<evidence type="ECO:0000256" key="6">
    <source>
        <dbReference type="SAM" id="Phobius"/>
    </source>
</evidence>